<proteinExistence type="predicted"/>
<keyword evidence="2" id="KW-1185">Reference proteome</keyword>
<gene>
    <name evidence="1" type="ordered locus">Cyan7822_6654</name>
</gene>
<dbReference type="Proteomes" id="UP000008206">
    <property type="component" value="Plasmid Cy782205"/>
</dbReference>
<name>E0UNY5_GLOV7</name>
<protein>
    <recommendedName>
        <fullName evidence="3">DUF1822 family protein</fullName>
    </recommendedName>
</protein>
<dbReference type="OrthoDB" id="512705at2"/>
<evidence type="ECO:0008006" key="3">
    <source>
        <dbReference type="Google" id="ProtNLM"/>
    </source>
</evidence>
<evidence type="ECO:0000313" key="2">
    <source>
        <dbReference type="Proteomes" id="UP000008206"/>
    </source>
</evidence>
<sequence length="235" mass="26995">MQNTTGNQERTGFLLGQVAQAVGDYWMLLERYEEAREEYQEAITYYNQVQPYSSEFVPAQKNKTFLNQKIERMSSETGLIEKPPSQIITNLRQWLQQNFTEAAKAGWLTLESVLSDRQLALAYSFRKEGLLQERVKKINLTPDGKVIALLVVVAPQEAQKVLIRVQVHATGEEPYLPPSLILRLLSDSGEILQEVQSRSQDSYIKLKSFKLIGEVYFTIEIYLDQIQITEKFGLE</sequence>
<evidence type="ECO:0000313" key="1">
    <source>
        <dbReference type="EMBL" id="ADN18665.1"/>
    </source>
</evidence>
<geneLocation type="plasmid" evidence="1 2">
    <name>Cy782205</name>
</geneLocation>
<keyword evidence="1" id="KW-0614">Plasmid</keyword>
<dbReference type="AlphaFoldDB" id="E0UNY5"/>
<dbReference type="RefSeq" id="WP_013325787.1">
    <property type="nucleotide sequence ID" value="NC_014504.1"/>
</dbReference>
<dbReference type="KEGG" id="cyj:Cyan7822_6654"/>
<reference evidence="2" key="1">
    <citation type="journal article" date="2011" name="MBio">
        <title>Novel metabolic attributes of the genus Cyanothece, comprising a group of unicellular nitrogen-fixing Cyanobacteria.</title>
        <authorList>
            <person name="Bandyopadhyay A."/>
            <person name="Elvitigala T."/>
            <person name="Welsh E."/>
            <person name="Stockel J."/>
            <person name="Liberton M."/>
            <person name="Min H."/>
            <person name="Sherman L.A."/>
            <person name="Pakrasi H.B."/>
        </authorList>
    </citation>
    <scope>NUCLEOTIDE SEQUENCE [LARGE SCALE GENOMIC DNA]</scope>
    <source>
        <strain evidence="2">PCC 7822</strain>
        <plasmid evidence="2">Cy782205</plasmid>
    </source>
</reference>
<dbReference type="Pfam" id="PF08852">
    <property type="entry name" value="DUF1822"/>
    <property type="match status" value="1"/>
</dbReference>
<accession>E0UNY5</accession>
<organism evidence="1 2">
    <name type="scientific">Gloeothece verrucosa (strain PCC 7822)</name>
    <name type="common">Cyanothece sp. (strain PCC 7822)</name>
    <dbReference type="NCBI Taxonomy" id="497965"/>
    <lineage>
        <taxon>Bacteria</taxon>
        <taxon>Bacillati</taxon>
        <taxon>Cyanobacteriota</taxon>
        <taxon>Cyanophyceae</taxon>
        <taxon>Oscillatoriophycideae</taxon>
        <taxon>Chroococcales</taxon>
        <taxon>Aphanothecaceae</taxon>
        <taxon>Gloeothece</taxon>
        <taxon>Gloeothece verrucosa</taxon>
    </lineage>
</organism>
<dbReference type="HOGENOM" id="CLU_1178665_0_0_3"/>
<dbReference type="EMBL" id="CP002203">
    <property type="protein sequence ID" value="ADN18665.1"/>
    <property type="molecule type" value="Genomic_DNA"/>
</dbReference>
<dbReference type="InterPro" id="IPR014951">
    <property type="entry name" value="DUF1822"/>
</dbReference>